<dbReference type="PANTHER" id="PTHR24567:SF74">
    <property type="entry name" value="HTH-TYPE TRANSCRIPTIONAL REGULATOR ARCR"/>
    <property type="match status" value="1"/>
</dbReference>
<dbReference type="SUPFAM" id="SSF46785">
    <property type="entry name" value="Winged helix' DNA-binding domain"/>
    <property type="match status" value="1"/>
</dbReference>
<gene>
    <name evidence="5" type="ORF">HNP55_001823</name>
</gene>
<evidence type="ECO:0000313" key="6">
    <source>
        <dbReference type="Proteomes" id="UP000562027"/>
    </source>
</evidence>
<dbReference type="InterPro" id="IPR036388">
    <property type="entry name" value="WH-like_DNA-bd_sf"/>
</dbReference>
<dbReference type="GO" id="GO:0005829">
    <property type="term" value="C:cytosol"/>
    <property type="evidence" value="ECO:0007669"/>
    <property type="project" value="TreeGrafter"/>
</dbReference>
<name>A0A840L453_9BURK</name>
<sequence>MTLTPIQEAALLELYPAVAQLPTALRTAVLGGQAGWMRAPQGLTMFAEGQACQGFPMLLSGEIRVARGAANGRSLELYRVQPGNLCVASTASLFGQQQLAAQGVCVQDCEFVLLSPAGFAAWTADAGFRSYVFGIFSDRLIELMALTEAVAFQRLDQRLAAALLGHGPVLHLTHQALADELGTVREIVTRLLKRFEREGLLSLGRERIELLDPQALRALAM</sequence>
<dbReference type="InterPro" id="IPR018490">
    <property type="entry name" value="cNMP-bd_dom_sf"/>
</dbReference>
<keyword evidence="3" id="KW-0804">Transcription</keyword>
<keyword evidence="2" id="KW-0238">DNA-binding</keyword>
<comment type="caution">
    <text evidence="5">The sequence shown here is derived from an EMBL/GenBank/DDBJ whole genome shotgun (WGS) entry which is preliminary data.</text>
</comment>
<feature type="domain" description="HTH crp-type" evidence="4">
    <location>
        <begin position="153"/>
        <end position="214"/>
    </location>
</feature>
<dbReference type="InterPro" id="IPR014710">
    <property type="entry name" value="RmlC-like_jellyroll"/>
</dbReference>
<dbReference type="InterPro" id="IPR036390">
    <property type="entry name" value="WH_DNA-bd_sf"/>
</dbReference>
<dbReference type="Proteomes" id="UP000562027">
    <property type="component" value="Unassembled WGS sequence"/>
</dbReference>
<dbReference type="InterPro" id="IPR012318">
    <property type="entry name" value="HTH_CRP"/>
</dbReference>
<evidence type="ECO:0000259" key="4">
    <source>
        <dbReference type="PROSITE" id="PS51063"/>
    </source>
</evidence>
<dbReference type="GO" id="GO:0003700">
    <property type="term" value="F:DNA-binding transcription factor activity"/>
    <property type="evidence" value="ECO:0007669"/>
    <property type="project" value="TreeGrafter"/>
</dbReference>
<dbReference type="Pfam" id="PF00027">
    <property type="entry name" value="cNMP_binding"/>
    <property type="match status" value="1"/>
</dbReference>
<dbReference type="PROSITE" id="PS51063">
    <property type="entry name" value="HTH_CRP_2"/>
    <property type="match status" value="1"/>
</dbReference>
<reference evidence="5 6" key="1">
    <citation type="submission" date="2020-08" db="EMBL/GenBank/DDBJ databases">
        <title>Functional genomics of gut bacteria from endangered species of beetles.</title>
        <authorList>
            <person name="Carlos-Shanley C."/>
        </authorList>
    </citation>
    <scope>NUCLEOTIDE SEQUENCE [LARGE SCALE GENOMIC DNA]</scope>
    <source>
        <strain evidence="5 6">S00239</strain>
    </source>
</reference>
<dbReference type="SUPFAM" id="SSF51206">
    <property type="entry name" value="cAMP-binding domain-like"/>
    <property type="match status" value="1"/>
</dbReference>
<dbReference type="RefSeq" id="WP_184298433.1">
    <property type="nucleotide sequence ID" value="NZ_JACHLP010000003.1"/>
</dbReference>
<protein>
    <submittedName>
        <fullName evidence="5">CRP/FNR family transcriptional regulator</fullName>
    </submittedName>
</protein>
<dbReference type="CDD" id="cd00092">
    <property type="entry name" value="HTH_CRP"/>
    <property type="match status" value="1"/>
</dbReference>
<evidence type="ECO:0000256" key="2">
    <source>
        <dbReference type="ARBA" id="ARBA00023125"/>
    </source>
</evidence>
<dbReference type="GO" id="GO:0003677">
    <property type="term" value="F:DNA binding"/>
    <property type="evidence" value="ECO:0007669"/>
    <property type="project" value="UniProtKB-KW"/>
</dbReference>
<dbReference type="PANTHER" id="PTHR24567">
    <property type="entry name" value="CRP FAMILY TRANSCRIPTIONAL REGULATORY PROTEIN"/>
    <property type="match status" value="1"/>
</dbReference>
<dbReference type="AlphaFoldDB" id="A0A840L453"/>
<dbReference type="PRINTS" id="PR00034">
    <property type="entry name" value="HTHCRP"/>
</dbReference>
<dbReference type="Pfam" id="PF13545">
    <property type="entry name" value="HTH_Crp_2"/>
    <property type="match status" value="1"/>
</dbReference>
<dbReference type="Gene3D" id="2.60.120.10">
    <property type="entry name" value="Jelly Rolls"/>
    <property type="match status" value="1"/>
</dbReference>
<evidence type="ECO:0000256" key="1">
    <source>
        <dbReference type="ARBA" id="ARBA00023015"/>
    </source>
</evidence>
<dbReference type="Gene3D" id="1.10.10.10">
    <property type="entry name" value="Winged helix-like DNA-binding domain superfamily/Winged helix DNA-binding domain"/>
    <property type="match status" value="1"/>
</dbReference>
<evidence type="ECO:0000313" key="5">
    <source>
        <dbReference type="EMBL" id="MBB4843304.1"/>
    </source>
</evidence>
<dbReference type="InterPro" id="IPR050397">
    <property type="entry name" value="Env_Response_Regulators"/>
</dbReference>
<accession>A0A840L453</accession>
<dbReference type="SMART" id="SM00419">
    <property type="entry name" value="HTH_CRP"/>
    <property type="match status" value="1"/>
</dbReference>
<dbReference type="EMBL" id="JACHLP010000003">
    <property type="protein sequence ID" value="MBB4843304.1"/>
    <property type="molecule type" value="Genomic_DNA"/>
</dbReference>
<organism evidence="5 6">
    <name type="scientific">Roseateles oligotrophus</name>
    <dbReference type="NCBI Taxonomy" id="1769250"/>
    <lineage>
        <taxon>Bacteria</taxon>
        <taxon>Pseudomonadati</taxon>
        <taxon>Pseudomonadota</taxon>
        <taxon>Betaproteobacteria</taxon>
        <taxon>Burkholderiales</taxon>
        <taxon>Sphaerotilaceae</taxon>
        <taxon>Roseateles</taxon>
    </lineage>
</organism>
<proteinExistence type="predicted"/>
<keyword evidence="1" id="KW-0805">Transcription regulation</keyword>
<evidence type="ECO:0000256" key="3">
    <source>
        <dbReference type="ARBA" id="ARBA00023163"/>
    </source>
</evidence>
<dbReference type="InterPro" id="IPR000595">
    <property type="entry name" value="cNMP-bd_dom"/>
</dbReference>
<keyword evidence="6" id="KW-1185">Reference proteome</keyword>